<evidence type="ECO:0000313" key="2">
    <source>
        <dbReference type="EMBL" id="CEO60295.1"/>
    </source>
</evidence>
<sequence length="546" mass="61455">MASNSADFCAMTRLTTRLPNEDPCSQLLAQFEGQKVTHCCPRGRVKYGAWVCLQIGWKSLIYVLASQGSRRPSGSISLIPSSSDDCFPTTHPRSLHMYPWHTKLASWAEGTGLHIDALGLVTLLGAEEMDRSIGRLVPSLYFDFLPLLGAFVVAGDRFTEKKSGFTLYNVSEGIMTTELAGWFSRWLQGQELHRVRSIVHWEVGDRPPRWRSFLIGLLLISVPTHATLIVLTVLTADWWGLANVMAMIVSVIVRCIQVAQNQAGIDRNIKEAQEEAQRYNYQQNLEIYEAAIARHEELRKSGTVSEETKLPVEPKDPNAIAKVIVITEDSKAVTIAAPRYLIKQAFTASPQVPNRVLYTACQWTGWVAFAVHVISIGMAGLYTQICSVVIILVATVLTAHKVGCEDSRLWPLLRSKLGHSTDEDMGNICWVSSRLRAALSSYPAFYADWNVMQQEHKLPSVQESDELGGVSRRGRRKWSDIESFSAKPNMSVKVPERRQDLYAWLDLTTEEDSHLNFWGLIPHNQEWKSLYLEKKAKHRRRMGGTC</sequence>
<keyword evidence="1" id="KW-1133">Transmembrane helix</keyword>
<gene>
    <name evidence="2" type="ORF">PMG11_04929</name>
</gene>
<protein>
    <submittedName>
        <fullName evidence="2">Uncharacterized protein</fullName>
    </submittedName>
</protein>
<reference evidence="3" key="1">
    <citation type="journal article" date="2015" name="Genome Announc.">
        <title>Draft genome sequence of the fungus Penicillium brasilianum MG11.</title>
        <authorList>
            <person name="Horn F."/>
            <person name="Linde J."/>
            <person name="Mattern D.J."/>
            <person name="Walther G."/>
            <person name="Guthke R."/>
            <person name="Brakhage A.A."/>
            <person name="Valiante V."/>
        </authorList>
    </citation>
    <scope>NUCLEOTIDE SEQUENCE [LARGE SCALE GENOMIC DNA]</scope>
    <source>
        <strain evidence="3">MG11</strain>
    </source>
</reference>
<keyword evidence="1" id="KW-0472">Membrane</keyword>
<dbReference type="Proteomes" id="UP000042958">
    <property type="component" value="Unassembled WGS sequence"/>
</dbReference>
<evidence type="ECO:0000313" key="3">
    <source>
        <dbReference type="Proteomes" id="UP000042958"/>
    </source>
</evidence>
<proteinExistence type="predicted"/>
<feature type="transmembrane region" description="Helical" evidence="1">
    <location>
        <begin position="356"/>
        <end position="375"/>
    </location>
</feature>
<dbReference type="OrthoDB" id="5422688at2759"/>
<feature type="transmembrane region" description="Helical" evidence="1">
    <location>
        <begin position="240"/>
        <end position="259"/>
    </location>
</feature>
<feature type="transmembrane region" description="Helical" evidence="1">
    <location>
        <begin position="213"/>
        <end position="234"/>
    </location>
</feature>
<dbReference type="AlphaFoldDB" id="A0A0F7VIN9"/>
<organism evidence="2 3">
    <name type="scientific">Penicillium brasilianum</name>
    <dbReference type="NCBI Taxonomy" id="104259"/>
    <lineage>
        <taxon>Eukaryota</taxon>
        <taxon>Fungi</taxon>
        <taxon>Dikarya</taxon>
        <taxon>Ascomycota</taxon>
        <taxon>Pezizomycotina</taxon>
        <taxon>Eurotiomycetes</taxon>
        <taxon>Eurotiomycetidae</taxon>
        <taxon>Eurotiales</taxon>
        <taxon>Aspergillaceae</taxon>
        <taxon>Penicillium</taxon>
    </lineage>
</organism>
<evidence type="ECO:0000256" key="1">
    <source>
        <dbReference type="SAM" id="Phobius"/>
    </source>
</evidence>
<keyword evidence="1" id="KW-0812">Transmembrane</keyword>
<keyword evidence="3" id="KW-1185">Reference proteome</keyword>
<dbReference type="EMBL" id="CDHK01000004">
    <property type="protein sequence ID" value="CEO60295.1"/>
    <property type="molecule type" value="Genomic_DNA"/>
</dbReference>
<accession>A0A0F7VIN9</accession>
<name>A0A0F7VIN9_PENBI</name>